<evidence type="ECO:0000313" key="1">
    <source>
        <dbReference type="EMBL" id="KAJ1896314.1"/>
    </source>
</evidence>
<gene>
    <name evidence="1" type="ORF">LPJ66_004067</name>
</gene>
<organism evidence="1 2">
    <name type="scientific">Kickxella alabastrina</name>
    <dbReference type="NCBI Taxonomy" id="61397"/>
    <lineage>
        <taxon>Eukaryota</taxon>
        <taxon>Fungi</taxon>
        <taxon>Fungi incertae sedis</taxon>
        <taxon>Zoopagomycota</taxon>
        <taxon>Kickxellomycotina</taxon>
        <taxon>Kickxellomycetes</taxon>
        <taxon>Kickxellales</taxon>
        <taxon>Kickxellaceae</taxon>
        <taxon>Kickxella</taxon>
    </lineage>
</organism>
<proteinExistence type="predicted"/>
<keyword evidence="2" id="KW-1185">Reference proteome</keyword>
<evidence type="ECO:0000313" key="2">
    <source>
        <dbReference type="Proteomes" id="UP001150581"/>
    </source>
</evidence>
<comment type="caution">
    <text evidence="1">The sequence shown here is derived from an EMBL/GenBank/DDBJ whole genome shotgun (WGS) entry which is preliminary data.</text>
</comment>
<accession>A0ACC1IKR2</accession>
<dbReference type="EMBL" id="JANBPG010000461">
    <property type="protein sequence ID" value="KAJ1896314.1"/>
    <property type="molecule type" value="Genomic_DNA"/>
</dbReference>
<name>A0ACC1IKR2_9FUNG</name>
<sequence>MSAYLAEELCKLGVDDDAILEYCSGLLEDDTMDSEEKQEAIVGYLEAVLEQDATALVLQALALQSEAKTQRALETQKSAQMALSEALEKEKEELQRDAQSQVEKPKEMTLEERKQREKLIAAYEYRNAEIVERADGESEIVVRENKGAGAGGSGGGGAGGEEGILRNNNAQLVAEKEKLARDTSRTAHQKKALALFEGIRKGDRRALARGITLVESTRSDHRSDARELVSACARMPRPRSLRIGLTGTPGVGKSTFIEAFGMLLINKGHRVSVLAVDPSSARSGGSILGDKTRMQDLSVATEAYVRPSPSRGSLGGVARNTLDSIILTEASGFDICLVETVGVGQSETMVSDMVDMFILLLQPGSGDELQGVKRGIMELADLIIINKADGNLELPAKLTRAEITNALHLMIPRRKSWTPKCLRASAATGYNLERVWGSIEKYFEGLRESGEWDGLRAAQQEKWMWREVNHLLMGRINADEGVRAFAKTLEENVRSGEIPPGIAAERVVDKFLSSYISQKHEFK</sequence>
<reference evidence="1" key="1">
    <citation type="submission" date="2022-07" db="EMBL/GenBank/DDBJ databases">
        <title>Phylogenomic reconstructions and comparative analyses of Kickxellomycotina fungi.</title>
        <authorList>
            <person name="Reynolds N.K."/>
            <person name="Stajich J.E."/>
            <person name="Barry K."/>
            <person name="Grigoriev I.V."/>
            <person name="Crous P."/>
            <person name="Smith M.E."/>
        </authorList>
    </citation>
    <scope>NUCLEOTIDE SEQUENCE</scope>
    <source>
        <strain evidence="1">Benny 63K</strain>
    </source>
</reference>
<dbReference type="Proteomes" id="UP001150581">
    <property type="component" value="Unassembled WGS sequence"/>
</dbReference>
<protein>
    <submittedName>
        <fullName evidence="1">Uncharacterized protein</fullName>
    </submittedName>
</protein>